<accession>A0A371HSM0</accession>
<dbReference type="Proteomes" id="UP000257109">
    <property type="component" value="Unassembled WGS sequence"/>
</dbReference>
<evidence type="ECO:0000313" key="1">
    <source>
        <dbReference type="EMBL" id="RDY05791.1"/>
    </source>
</evidence>
<organism evidence="1 2">
    <name type="scientific">Mucuna pruriens</name>
    <name type="common">Velvet bean</name>
    <name type="synonym">Dolichos pruriens</name>
    <dbReference type="NCBI Taxonomy" id="157652"/>
    <lineage>
        <taxon>Eukaryota</taxon>
        <taxon>Viridiplantae</taxon>
        <taxon>Streptophyta</taxon>
        <taxon>Embryophyta</taxon>
        <taxon>Tracheophyta</taxon>
        <taxon>Spermatophyta</taxon>
        <taxon>Magnoliopsida</taxon>
        <taxon>eudicotyledons</taxon>
        <taxon>Gunneridae</taxon>
        <taxon>Pentapetalae</taxon>
        <taxon>rosids</taxon>
        <taxon>fabids</taxon>
        <taxon>Fabales</taxon>
        <taxon>Fabaceae</taxon>
        <taxon>Papilionoideae</taxon>
        <taxon>50 kb inversion clade</taxon>
        <taxon>NPAAA clade</taxon>
        <taxon>indigoferoid/millettioid clade</taxon>
        <taxon>Phaseoleae</taxon>
        <taxon>Mucuna</taxon>
    </lineage>
</organism>
<feature type="non-terminal residue" evidence="1">
    <location>
        <position position="1"/>
    </location>
</feature>
<dbReference type="EMBL" id="QJKJ01001812">
    <property type="protein sequence ID" value="RDY05791.1"/>
    <property type="molecule type" value="Genomic_DNA"/>
</dbReference>
<dbReference type="OrthoDB" id="1935586at2759"/>
<dbReference type="AlphaFoldDB" id="A0A371HSM0"/>
<dbReference type="PANTHER" id="PTHR35046">
    <property type="entry name" value="ZINC KNUCKLE (CCHC-TYPE) FAMILY PROTEIN"/>
    <property type="match status" value="1"/>
</dbReference>
<dbReference type="PANTHER" id="PTHR35046:SF9">
    <property type="entry name" value="RNA-DIRECTED DNA POLYMERASE"/>
    <property type="match status" value="1"/>
</dbReference>
<comment type="caution">
    <text evidence="1">The sequence shown here is derived from an EMBL/GenBank/DDBJ whole genome shotgun (WGS) entry which is preliminary data.</text>
</comment>
<proteinExistence type="predicted"/>
<keyword evidence="2" id="KW-1185">Reference proteome</keyword>
<reference evidence="1" key="1">
    <citation type="submission" date="2018-05" db="EMBL/GenBank/DDBJ databases">
        <title>Draft genome of Mucuna pruriens seed.</title>
        <authorList>
            <person name="Nnadi N.E."/>
            <person name="Vos R."/>
            <person name="Hasami M.H."/>
            <person name="Devisetty U.K."/>
            <person name="Aguiy J.C."/>
        </authorList>
    </citation>
    <scope>NUCLEOTIDE SEQUENCE [LARGE SCALE GENOMIC DNA]</scope>
    <source>
        <strain evidence="1">JCA_2017</strain>
    </source>
</reference>
<name>A0A371HSM0_MUCPR</name>
<gene>
    <name evidence="1" type="ORF">CR513_10314</name>
</gene>
<evidence type="ECO:0008006" key="3">
    <source>
        <dbReference type="Google" id="ProtNLM"/>
    </source>
</evidence>
<protein>
    <recommendedName>
        <fullName evidence="3">Integrase catalytic domain-containing protein</fullName>
    </recommendedName>
</protein>
<evidence type="ECO:0000313" key="2">
    <source>
        <dbReference type="Proteomes" id="UP000257109"/>
    </source>
</evidence>
<sequence>MAYFIPCYKIDDACHVANLFFKEVVRLYGLLKTIVLYRDSNFLSHFWRTLWSKLDTNIWVQSLVSLDLLPLPCVASMVNQDGLSNTQFVKKLHKKEHRHMERNDEQYAKIAIRERRERGMGLQSCEKHGKDTEHMKVKVLQEPMARGRLKRFEEEMQQRQGGPIKGPTLFIFY</sequence>